<evidence type="ECO:0000313" key="1">
    <source>
        <dbReference type="EMBL" id="EEX78042.1"/>
    </source>
</evidence>
<name>C9LSU3_SELS3</name>
<evidence type="ECO:0000313" key="2">
    <source>
        <dbReference type="Proteomes" id="UP000003505"/>
    </source>
</evidence>
<sequence length="59" mass="6672">MAVANNIDFPQTLQNGLRQELGLEARIYTNYKEACAQNSCTGFFQHLEKALLRRSIRGA</sequence>
<organism evidence="1 2">
    <name type="scientific">Selenomonas sputigena (strain ATCC 35185 / DSM 20758 / CCUG 44933 / VPI D19B-28)</name>
    <dbReference type="NCBI Taxonomy" id="546271"/>
    <lineage>
        <taxon>Bacteria</taxon>
        <taxon>Bacillati</taxon>
        <taxon>Bacillota</taxon>
        <taxon>Negativicutes</taxon>
        <taxon>Selenomonadales</taxon>
        <taxon>Selenomonadaceae</taxon>
        <taxon>Selenomonas</taxon>
    </lineage>
</organism>
<dbReference type="EMBL" id="ACKP02000011">
    <property type="protein sequence ID" value="EEX78042.1"/>
    <property type="molecule type" value="Genomic_DNA"/>
</dbReference>
<protein>
    <submittedName>
        <fullName evidence="1">Uncharacterized protein</fullName>
    </submittedName>
</protein>
<dbReference type="AlphaFoldDB" id="C9LSU3"/>
<reference evidence="1 2" key="1">
    <citation type="submission" date="2009-09" db="EMBL/GenBank/DDBJ databases">
        <authorList>
            <person name="Weinstock G."/>
            <person name="Sodergren E."/>
            <person name="Clifton S."/>
            <person name="Fulton L."/>
            <person name="Fulton B."/>
            <person name="Courtney L."/>
            <person name="Fronick C."/>
            <person name="Harrison M."/>
            <person name="Strong C."/>
            <person name="Farmer C."/>
            <person name="Delahaunty K."/>
            <person name="Markovic C."/>
            <person name="Hall O."/>
            <person name="Minx P."/>
            <person name="Tomlinson C."/>
            <person name="Mitreva M."/>
            <person name="Nelson J."/>
            <person name="Hou S."/>
            <person name="Wollam A."/>
            <person name="Pepin K.H."/>
            <person name="Johnson M."/>
            <person name="Bhonagiri V."/>
            <person name="Nash W.E."/>
            <person name="Warren W."/>
            <person name="Chinwalla A."/>
            <person name="Mardis E.R."/>
            <person name="Wilson R.K."/>
        </authorList>
    </citation>
    <scope>NUCLEOTIDE SEQUENCE [LARGE SCALE GENOMIC DNA]</scope>
    <source>
        <strain evidence="2">ATCC 35185 / DSM 20758 / VPI D19B-28</strain>
    </source>
</reference>
<gene>
    <name evidence="1" type="ORF">SELSPUOL_00520</name>
</gene>
<proteinExistence type="predicted"/>
<dbReference type="Proteomes" id="UP000003505">
    <property type="component" value="Unassembled WGS sequence"/>
</dbReference>
<comment type="caution">
    <text evidence="1">The sequence shown here is derived from an EMBL/GenBank/DDBJ whole genome shotgun (WGS) entry which is preliminary data.</text>
</comment>
<accession>C9LSU3</accession>